<feature type="transmembrane region" description="Helical" evidence="1">
    <location>
        <begin position="86"/>
        <end position="116"/>
    </location>
</feature>
<evidence type="ECO:0000313" key="2">
    <source>
        <dbReference type="EMBL" id="KRL13133.1"/>
    </source>
</evidence>
<organism evidence="2 3">
    <name type="scientific">Schleiferilactobacillus perolens DSM 12744</name>
    <dbReference type="NCBI Taxonomy" id="1423792"/>
    <lineage>
        <taxon>Bacteria</taxon>
        <taxon>Bacillati</taxon>
        <taxon>Bacillota</taxon>
        <taxon>Bacilli</taxon>
        <taxon>Lactobacillales</taxon>
        <taxon>Lactobacillaceae</taxon>
        <taxon>Schleiferilactobacillus</taxon>
    </lineage>
</organism>
<name>A0A0R1MY81_9LACO</name>
<reference evidence="2 3" key="1">
    <citation type="journal article" date="2015" name="Genome Announc.">
        <title>Expanding the biotechnology potential of lactobacilli through comparative genomics of 213 strains and associated genera.</title>
        <authorList>
            <person name="Sun Z."/>
            <person name="Harris H.M."/>
            <person name="McCann A."/>
            <person name="Guo C."/>
            <person name="Argimon S."/>
            <person name="Zhang W."/>
            <person name="Yang X."/>
            <person name="Jeffery I.B."/>
            <person name="Cooney J.C."/>
            <person name="Kagawa T.F."/>
            <person name="Liu W."/>
            <person name="Song Y."/>
            <person name="Salvetti E."/>
            <person name="Wrobel A."/>
            <person name="Rasinkangas P."/>
            <person name="Parkhill J."/>
            <person name="Rea M.C."/>
            <person name="O'Sullivan O."/>
            <person name="Ritari J."/>
            <person name="Douillard F.P."/>
            <person name="Paul Ross R."/>
            <person name="Yang R."/>
            <person name="Briner A.E."/>
            <person name="Felis G.E."/>
            <person name="de Vos W.M."/>
            <person name="Barrangou R."/>
            <person name="Klaenhammer T.R."/>
            <person name="Caufield P.W."/>
            <person name="Cui Y."/>
            <person name="Zhang H."/>
            <person name="O'Toole P.W."/>
        </authorList>
    </citation>
    <scope>NUCLEOTIDE SEQUENCE [LARGE SCALE GENOMIC DNA]</scope>
    <source>
        <strain evidence="2 3">DSM 12744</strain>
    </source>
</reference>
<sequence>MTIADYFAELTRLLAPLTAAERTEAIEYFQDYVADAQFADGAAVTAELGSPRQLALKILADYSIKSSTATSADGEKVSPRANARQIWTIVLAILSAPMAIPVAIMIFALMLALLLIVSALSAALLIVLAGLCLTGLFVSGFALWSGIWLVLSDPMIGVSYLGLGLAAGGAGVILIPVLKWAAQGLASVWAAFFRWLYRKIRRQRQEAIQRCGKGFCK</sequence>
<dbReference type="EMBL" id="AZEC01000005">
    <property type="protein sequence ID" value="KRL13133.1"/>
    <property type="molecule type" value="Genomic_DNA"/>
</dbReference>
<evidence type="ECO:0000256" key="1">
    <source>
        <dbReference type="SAM" id="Phobius"/>
    </source>
</evidence>
<dbReference type="PATRIC" id="fig|1423792.3.peg.2729"/>
<keyword evidence="1" id="KW-1133">Transmembrane helix</keyword>
<protein>
    <recommendedName>
        <fullName evidence="4">DUF1700 domain-containing protein</fullName>
    </recommendedName>
</protein>
<evidence type="ECO:0000313" key="3">
    <source>
        <dbReference type="Proteomes" id="UP000051330"/>
    </source>
</evidence>
<keyword evidence="3" id="KW-1185">Reference proteome</keyword>
<dbReference type="AlphaFoldDB" id="A0A0R1MY81"/>
<comment type="caution">
    <text evidence="2">The sequence shown here is derived from an EMBL/GenBank/DDBJ whole genome shotgun (WGS) entry which is preliminary data.</text>
</comment>
<dbReference type="Proteomes" id="UP000051330">
    <property type="component" value="Unassembled WGS sequence"/>
</dbReference>
<evidence type="ECO:0008006" key="4">
    <source>
        <dbReference type="Google" id="ProtNLM"/>
    </source>
</evidence>
<feature type="transmembrane region" description="Helical" evidence="1">
    <location>
        <begin position="180"/>
        <end position="197"/>
    </location>
</feature>
<dbReference type="STRING" id="1423792.FD09_GL002677"/>
<proteinExistence type="predicted"/>
<dbReference type="Pfam" id="PF22564">
    <property type="entry name" value="HAAS"/>
    <property type="match status" value="1"/>
</dbReference>
<gene>
    <name evidence="2" type="ORF">FD09_GL002677</name>
</gene>
<dbReference type="OrthoDB" id="2242293at2"/>
<feature type="transmembrane region" description="Helical" evidence="1">
    <location>
        <begin position="156"/>
        <end position="174"/>
    </location>
</feature>
<dbReference type="RefSeq" id="WP_057820182.1">
    <property type="nucleotide sequence ID" value="NZ_AZEC01000005.1"/>
</dbReference>
<keyword evidence="1" id="KW-0472">Membrane</keyword>
<accession>A0A0R1MY81</accession>
<keyword evidence="1" id="KW-0812">Transmembrane</keyword>
<feature type="transmembrane region" description="Helical" evidence="1">
    <location>
        <begin position="122"/>
        <end position="144"/>
    </location>
</feature>